<dbReference type="Gene3D" id="1.10.10.10">
    <property type="entry name" value="Winged helix-like DNA-binding domain superfamily/Winged helix DNA-binding domain"/>
    <property type="match status" value="1"/>
</dbReference>
<evidence type="ECO:0000313" key="3">
    <source>
        <dbReference type="Proteomes" id="UP001644719"/>
    </source>
</evidence>
<organism evidence="2 3">
    <name type="scientific">Blautia faecis</name>
    <dbReference type="NCBI Taxonomy" id="871665"/>
    <lineage>
        <taxon>Bacteria</taxon>
        <taxon>Bacillati</taxon>
        <taxon>Bacillota</taxon>
        <taxon>Clostridia</taxon>
        <taxon>Lachnospirales</taxon>
        <taxon>Lachnospiraceae</taxon>
        <taxon>Blautia</taxon>
    </lineage>
</organism>
<dbReference type="InterPro" id="IPR051677">
    <property type="entry name" value="AfsR-DnrI-RedD_regulator"/>
</dbReference>
<dbReference type="InterPro" id="IPR036388">
    <property type="entry name" value="WH-like_DNA-bd_sf"/>
</dbReference>
<dbReference type="Pfam" id="PF03704">
    <property type="entry name" value="BTAD"/>
    <property type="match status" value="1"/>
</dbReference>
<name>A0ABX2HDI6_9FIRM</name>
<dbReference type="Proteomes" id="UP001644719">
    <property type="component" value="Unassembled WGS sequence"/>
</dbReference>
<sequence>MEKNVLKVRMLGTFSLEYKGKELVLDRNKASKTTQLFQLLMFHTEDGGISKAAMIDALYGRVEVENKNGSLNNTIFRLRKQLKDIGLPDSKYINIQSGMCRWDGNIEVQVDVNEFRKLIEKEKKEKREEDKLHLWMQAWKIYKGEFLPDMIGEQWVAVENVRCRDEYFRVTEELCRWLKGHERYEDLHKVAHRAAEIYPFDEWQVWEIDSLIGMSRYKEGLEVYQNTEKLLFDEMGVAPSERLLKRFKLMGERTSQAAGALSDIKERLREKEAAVGAYFCPFPSFVDIYHVFSRMVERSGLSVFVMLCTLDYKVDHVSEEKEREKSELLRQAIQSSIRKGDFYTRYNVRQYIVMLIEISQENCPIVSKRIAKKFNKLSGDRKFTQVDFYVASIGEMCEMEV</sequence>
<reference evidence="2 3" key="1">
    <citation type="journal article" date="2020" name="Cell Host Microbe">
        <title>Functional and Genomic Variation between Human-Derived Isolates of Lachnospiraceae Reveals Inter- and Intra-Species Diversity.</title>
        <authorList>
            <person name="Sorbara M.T."/>
            <person name="Littmann E.R."/>
            <person name="Fontana E."/>
            <person name="Moody T.U."/>
            <person name="Kohout C.E."/>
            <person name="Gjonbalaj M."/>
            <person name="Eaton V."/>
            <person name="Seok R."/>
            <person name="Leiner I.M."/>
            <person name="Pamer E.G."/>
        </authorList>
    </citation>
    <scope>NUCLEOTIDE SEQUENCE [LARGE SCALE GENOMIC DNA]</scope>
    <source>
        <strain evidence="2 3">MSK.17.74</strain>
    </source>
</reference>
<comment type="caution">
    <text evidence="2">The sequence shown here is derived from an EMBL/GenBank/DDBJ whole genome shotgun (WGS) entry which is preliminary data.</text>
</comment>
<protein>
    <recommendedName>
        <fullName evidence="1">Bacterial transcriptional activator domain-containing protein</fullName>
    </recommendedName>
</protein>
<keyword evidence="3" id="KW-1185">Reference proteome</keyword>
<dbReference type="RefSeq" id="WP_173770310.1">
    <property type="nucleotide sequence ID" value="NZ_JAAITS010000069.1"/>
</dbReference>
<gene>
    <name evidence="2" type="ORF">G5B17_18215</name>
</gene>
<evidence type="ECO:0000259" key="1">
    <source>
        <dbReference type="SMART" id="SM01043"/>
    </source>
</evidence>
<proteinExistence type="predicted"/>
<dbReference type="PANTHER" id="PTHR35807">
    <property type="entry name" value="TRANSCRIPTIONAL REGULATOR REDD-RELATED"/>
    <property type="match status" value="1"/>
</dbReference>
<feature type="domain" description="Bacterial transcriptional activator" evidence="1">
    <location>
        <begin position="110"/>
        <end position="244"/>
    </location>
</feature>
<dbReference type="EMBL" id="JAAITS010000069">
    <property type="protein sequence ID" value="NSG87296.1"/>
    <property type="molecule type" value="Genomic_DNA"/>
</dbReference>
<dbReference type="Gene3D" id="1.25.40.10">
    <property type="entry name" value="Tetratricopeptide repeat domain"/>
    <property type="match status" value="1"/>
</dbReference>
<evidence type="ECO:0000313" key="2">
    <source>
        <dbReference type="EMBL" id="NSG87296.1"/>
    </source>
</evidence>
<accession>A0ABX2HDI6</accession>
<dbReference type="InterPro" id="IPR011990">
    <property type="entry name" value="TPR-like_helical_dom_sf"/>
</dbReference>
<dbReference type="InterPro" id="IPR005158">
    <property type="entry name" value="BTAD"/>
</dbReference>
<dbReference type="SUPFAM" id="SSF48452">
    <property type="entry name" value="TPR-like"/>
    <property type="match status" value="1"/>
</dbReference>
<dbReference type="SMART" id="SM01043">
    <property type="entry name" value="BTAD"/>
    <property type="match status" value="1"/>
</dbReference>